<dbReference type="NCBIfam" id="TIGR03715">
    <property type="entry name" value="KxYKxGKxW"/>
    <property type="match status" value="1"/>
</dbReference>
<evidence type="ECO:0000256" key="1">
    <source>
        <dbReference type="ARBA" id="ARBA00022729"/>
    </source>
</evidence>
<protein>
    <submittedName>
        <fullName evidence="4">KxYKxGKxW signal peptide containing protein</fullName>
    </submittedName>
</protein>
<evidence type="ECO:0000256" key="2">
    <source>
        <dbReference type="SAM" id="MobiDB-lite"/>
    </source>
</evidence>
<dbReference type="Proteomes" id="UP000190328">
    <property type="component" value="Unassembled WGS sequence"/>
</dbReference>
<dbReference type="RefSeq" id="WP_159443301.1">
    <property type="nucleotide sequence ID" value="NZ_FUXI01000028.1"/>
</dbReference>
<accession>A0A1T4QBH6</accession>
<proteinExistence type="predicted"/>
<dbReference type="InterPro" id="IPR022263">
    <property type="entry name" value="KxYKxGKxW"/>
</dbReference>
<dbReference type="AlphaFoldDB" id="A0A1T4QBH6"/>
<dbReference type="Pfam" id="PF19258">
    <property type="entry name" value="KxYKxGKxW_sig"/>
    <property type="match status" value="1"/>
</dbReference>
<dbReference type="Gene3D" id="3.10.20.470">
    <property type="match status" value="1"/>
</dbReference>
<feature type="region of interest" description="Disordered" evidence="2">
    <location>
        <begin position="805"/>
        <end position="836"/>
    </location>
</feature>
<keyword evidence="1" id="KW-0732">Signal</keyword>
<name>A0A1T4QBH6_9ENTE</name>
<evidence type="ECO:0000313" key="5">
    <source>
        <dbReference type="Proteomes" id="UP000190328"/>
    </source>
</evidence>
<dbReference type="InterPro" id="IPR041558">
    <property type="entry name" value="MucBP_2"/>
</dbReference>
<feature type="non-terminal residue" evidence="4">
    <location>
        <position position="836"/>
    </location>
</feature>
<dbReference type="STRING" id="263852.SAMN02745116_02125"/>
<organism evidence="4 5">
    <name type="scientific">Pilibacter termitis</name>
    <dbReference type="NCBI Taxonomy" id="263852"/>
    <lineage>
        <taxon>Bacteria</taxon>
        <taxon>Bacillati</taxon>
        <taxon>Bacillota</taxon>
        <taxon>Bacilli</taxon>
        <taxon>Lactobacillales</taxon>
        <taxon>Enterococcaceae</taxon>
        <taxon>Pilibacter</taxon>
    </lineage>
</organism>
<feature type="domain" description="Mucin binding" evidence="3">
    <location>
        <begin position="585"/>
        <end position="659"/>
    </location>
</feature>
<dbReference type="Pfam" id="PF17965">
    <property type="entry name" value="MucBP_2"/>
    <property type="match status" value="1"/>
</dbReference>
<sequence>MGKKNWKRKSFSTQKEHYKMHKSGKNWLFTMITTTTGVLGGATLNATSDSSVASAQEVSKKVLGTSTSATIPAVNPATGSSPLIAMAPRAFTDVILPDTTVNGDLNISPQVATNFSNNSTLAFSGSGAKGYWSGNVFQMPGAVATSNVAGFNQGISDASDFSFTGRVTATSPYIAAAGFYVTNVEPGDLASKLGTGSANAPGSSGSLNNATESGKYMYYAGFHNSGGYNAILQSGGASSAGNYQDNHYNNVSSATTLIDVTFNYTASNHQLAITSKTANGTSSTQNLTVSIPVGQAIYIGITGNMNNTGRSANAELKTLTGKYRSSTHQINFKDDAGNTLAKSSTLIIPVGSKLGIGNNDTTATAQYGAPDLVGLGLVNGYHYDASLNPSKVMFAGQSKDVVYQRDSQLLRREVINQSNNTVLDQSSFTKLTNESMNTLEQTMQGYYFVANNAVVGQGISNSITSADGKQVTWDTKVDDTNNGTSTTDSNPQDFKLYVLPSYQERQIIVTKPDGSTQTITQTSTTGTDFPEVTTLGVSGYNLMVNGVASPTNIVPTLATDSTDNGNLSTDSNVQKTYVTYAPGDQKARITYIDDTTGATLDTVDVIGNSNSAINHTSATKINAYQSAGYVLKSSDFTDGSTMFDNDPAVDQNYTVRLVHDSQLVTESKTITHNVTYTGAPSMPSNYSETTVIDKLYYIDKVTGAEITSNFNAYPVSGNMSQHPVALSYSTGNPAVSVNANGDIAFPTPAAPDVFGYVKTVTNNSTINFANATATQTLNSTVTYAIDTQSQSVSTSESLSASISVSQSESTSVSLSESISMSTSNSASISTSVSNSG</sequence>
<gene>
    <name evidence="4" type="ORF">SAMN02745116_02125</name>
</gene>
<keyword evidence="5" id="KW-1185">Reference proteome</keyword>
<evidence type="ECO:0000313" key="4">
    <source>
        <dbReference type="EMBL" id="SKA01045.1"/>
    </source>
</evidence>
<reference evidence="4 5" key="1">
    <citation type="submission" date="2017-02" db="EMBL/GenBank/DDBJ databases">
        <authorList>
            <person name="Peterson S.W."/>
        </authorList>
    </citation>
    <scope>NUCLEOTIDE SEQUENCE [LARGE SCALE GENOMIC DNA]</scope>
    <source>
        <strain evidence="4 5">ATCC BAA-1030</strain>
    </source>
</reference>
<dbReference type="EMBL" id="FUXI01000028">
    <property type="protein sequence ID" value="SKA01045.1"/>
    <property type="molecule type" value="Genomic_DNA"/>
</dbReference>
<dbReference type="OrthoDB" id="2243813at2"/>
<evidence type="ECO:0000259" key="3">
    <source>
        <dbReference type="Pfam" id="PF17965"/>
    </source>
</evidence>